<reference evidence="1" key="2">
    <citation type="journal article" date="2020" name="Nat. Commun.">
        <title>Large-scale genome sequencing of mycorrhizal fungi provides insights into the early evolution of symbiotic traits.</title>
        <authorList>
            <person name="Miyauchi S."/>
            <person name="Kiss E."/>
            <person name="Kuo A."/>
            <person name="Drula E."/>
            <person name="Kohler A."/>
            <person name="Sanchez-Garcia M."/>
            <person name="Morin E."/>
            <person name="Andreopoulos B."/>
            <person name="Barry K.W."/>
            <person name="Bonito G."/>
            <person name="Buee M."/>
            <person name="Carver A."/>
            <person name="Chen C."/>
            <person name="Cichocki N."/>
            <person name="Clum A."/>
            <person name="Culley D."/>
            <person name="Crous P.W."/>
            <person name="Fauchery L."/>
            <person name="Girlanda M."/>
            <person name="Hayes R.D."/>
            <person name="Keri Z."/>
            <person name="LaButti K."/>
            <person name="Lipzen A."/>
            <person name="Lombard V."/>
            <person name="Magnuson J."/>
            <person name="Maillard F."/>
            <person name="Murat C."/>
            <person name="Nolan M."/>
            <person name="Ohm R.A."/>
            <person name="Pangilinan J."/>
            <person name="Pereira M.F."/>
            <person name="Perotto S."/>
            <person name="Peter M."/>
            <person name="Pfister S."/>
            <person name="Riley R."/>
            <person name="Sitrit Y."/>
            <person name="Stielow J.B."/>
            <person name="Szollosi G."/>
            <person name="Zifcakova L."/>
            <person name="Stursova M."/>
            <person name="Spatafora J.W."/>
            <person name="Tedersoo L."/>
            <person name="Vaario L.M."/>
            <person name="Yamada A."/>
            <person name="Yan M."/>
            <person name="Wang P."/>
            <person name="Xu J."/>
            <person name="Bruns T."/>
            <person name="Baldrian P."/>
            <person name="Vilgalys R."/>
            <person name="Dunand C."/>
            <person name="Henrissat B."/>
            <person name="Grigoriev I.V."/>
            <person name="Hibbett D."/>
            <person name="Nagy L.G."/>
            <person name="Martin F.M."/>
        </authorList>
    </citation>
    <scope>NUCLEOTIDE SEQUENCE</scope>
    <source>
        <strain evidence="1">BED1</strain>
    </source>
</reference>
<name>A0AAD4BC85_BOLED</name>
<dbReference type="Proteomes" id="UP001194468">
    <property type="component" value="Unassembled WGS sequence"/>
</dbReference>
<proteinExistence type="predicted"/>
<protein>
    <submittedName>
        <fullName evidence="1">Uncharacterized protein</fullName>
    </submittedName>
</protein>
<comment type="caution">
    <text evidence="1">The sequence shown here is derived from an EMBL/GenBank/DDBJ whole genome shotgun (WGS) entry which is preliminary data.</text>
</comment>
<evidence type="ECO:0000313" key="2">
    <source>
        <dbReference type="Proteomes" id="UP001194468"/>
    </source>
</evidence>
<organism evidence="1 2">
    <name type="scientific">Boletus edulis BED1</name>
    <dbReference type="NCBI Taxonomy" id="1328754"/>
    <lineage>
        <taxon>Eukaryota</taxon>
        <taxon>Fungi</taxon>
        <taxon>Dikarya</taxon>
        <taxon>Basidiomycota</taxon>
        <taxon>Agaricomycotina</taxon>
        <taxon>Agaricomycetes</taxon>
        <taxon>Agaricomycetidae</taxon>
        <taxon>Boletales</taxon>
        <taxon>Boletineae</taxon>
        <taxon>Boletaceae</taxon>
        <taxon>Boletoideae</taxon>
        <taxon>Boletus</taxon>
    </lineage>
</organism>
<accession>A0AAD4BC85</accession>
<keyword evidence="2" id="KW-1185">Reference proteome</keyword>
<sequence length="253" mass="28298">MHYPICPSLYKFHGPSTGYKTASAIQPAISLAHFATMPNLPLPSLRPDGWLTRRLANVAEFSPRFEASWYGPYNALLSHYFPYQQHFLVKPQPRVRAVQPEIGDISFSSIQADSSTISSDEANFSADLSMTSMGNFAVHGGSTIVPDFIVTKATEFASHDKALLLVEVKPCMPDIESDMVAYEYQMDSYMDRIAEQLEEGRRLVGLLVCGTEVTISRLDGPECAIQVDQRSHDINSTTIRELLLDIARDNWDY</sequence>
<dbReference type="AlphaFoldDB" id="A0AAD4BC85"/>
<reference evidence="1" key="1">
    <citation type="submission" date="2019-10" db="EMBL/GenBank/DDBJ databases">
        <authorList>
            <consortium name="DOE Joint Genome Institute"/>
            <person name="Kuo A."/>
            <person name="Miyauchi S."/>
            <person name="Kiss E."/>
            <person name="Drula E."/>
            <person name="Kohler A."/>
            <person name="Sanchez-Garcia M."/>
            <person name="Andreopoulos B."/>
            <person name="Barry K.W."/>
            <person name="Bonito G."/>
            <person name="Buee M."/>
            <person name="Carver A."/>
            <person name="Chen C."/>
            <person name="Cichocki N."/>
            <person name="Clum A."/>
            <person name="Culley D."/>
            <person name="Crous P.W."/>
            <person name="Fauchery L."/>
            <person name="Girlanda M."/>
            <person name="Hayes R."/>
            <person name="Keri Z."/>
            <person name="LaButti K."/>
            <person name="Lipzen A."/>
            <person name="Lombard V."/>
            <person name="Magnuson J."/>
            <person name="Maillard F."/>
            <person name="Morin E."/>
            <person name="Murat C."/>
            <person name="Nolan M."/>
            <person name="Ohm R."/>
            <person name="Pangilinan J."/>
            <person name="Pereira M."/>
            <person name="Perotto S."/>
            <person name="Peter M."/>
            <person name="Riley R."/>
            <person name="Sitrit Y."/>
            <person name="Stielow B."/>
            <person name="Szollosi G."/>
            <person name="Zifcakova L."/>
            <person name="Stursova M."/>
            <person name="Spatafora J.W."/>
            <person name="Tedersoo L."/>
            <person name="Vaario L.-M."/>
            <person name="Yamada A."/>
            <person name="Yan M."/>
            <person name="Wang P."/>
            <person name="Xu J."/>
            <person name="Bruns T."/>
            <person name="Baldrian P."/>
            <person name="Vilgalys R."/>
            <person name="Henrissat B."/>
            <person name="Grigoriev I.V."/>
            <person name="Hibbett D."/>
            <person name="Nagy L.G."/>
            <person name="Martin F.M."/>
        </authorList>
    </citation>
    <scope>NUCLEOTIDE SEQUENCE</scope>
    <source>
        <strain evidence="1">BED1</strain>
    </source>
</reference>
<gene>
    <name evidence="1" type="ORF">L210DRAFT_3579100</name>
</gene>
<evidence type="ECO:0000313" key="1">
    <source>
        <dbReference type="EMBL" id="KAF8418470.1"/>
    </source>
</evidence>
<dbReference type="EMBL" id="WHUW01000195">
    <property type="protein sequence ID" value="KAF8418470.1"/>
    <property type="molecule type" value="Genomic_DNA"/>
</dbReference>